<proteinExistence type="predicted"/>
<dbReference type="GO" id="GO:0005464">
    <property type="term" value="F:UDP-xylose transmembrane transporter activity"/>
    <property type="evidence" value="ECO:0007669"/>
    <property type="project" value="TreeGrafter"/>
</dbReference>
<comment type="caution">
    <text evidence="9">The sequence shown here is derived from an EMBL/GenBank/DDBJ whole genome shotgun (WGS) entry which is preliminary data.</text>
</comment>
<evidence type="ECO:0000256" key="8">
    <source>
        <dbReference type="SAM" id="Phobius"/>
    </source>
</evidence>
<feature type="transmembrane region" description="Helical" evidence="8">
    <location>
        <begin position="244"/>
        <end position="262"/>
    </location>
</feature>
<feature type="compositionally biased region" description="Polar residues" evidence="7">
    <location>
        <begin position="268"/>
        <end position="289"/>
    </location>
</feature>
<feature type="transmembrane region" description="Helical" evidence="8">
    <location>
        <begin position="93"/>
        <end position="113"/>
    </location>
</feature>
<dbReference type="GO" id="GO:0000139">
    <property type="term" value="C:Golgi membrane"/>
    <property type="evidence" value="ECO:0007669"/>
    <property type="project" value="TreeGrafter"/>
</dbReference>
<dbReference type="Pfam" id="PF08449">
    <property type="entry name" value="UAA"/>
    <property type="match status" value="1"/>
</dbReference>
<protein>
    <submittedName>
        <fullName evidence="9">Golgi uridine diphosphate-N- acetylglucosamine transporter</fullName>
    </submittedName>
</protein>
<evidence type="ECO:0000256" key="7">
    <source>
        <dbReference type="SAM" id="MobiDB-lite"/>
    </source>
</evidence>
<dbReference type="EMBL" id="JAAAJA010000516">
    <property type="protein sequence ID" value="KAG0252506.1"/>
    <property type="molecule type" value="Genomic_DNA"/>
</dbReference>
<comment type="subcellular location">
    <subcellularLocation>
        <location evidence="1">Endomembrane system</location>
        <topology evidence="1">Multi-pass membrane protein</topology>
    </subcellularLocation>
</comment>
<organism evidence="9 10">
    <name type="scientific">Mortierella polycephala</name>
    <dbReference type="NCBI Taxonomy" id="41804"/>
    <lineage>
        <taxon>Eukaryota</taxon>
        <taxon>Fungi</taxon>
        <taxon>Fungi incertae sedis</taxon>
        <taxon>Mucoromycota</taxon>
        <taxon>Mortierellomycotina</taxon>
        <taxon>Mortierellomycetes</taxon>
        <taxon>Mortierellales</taxon>
        <taxon>Mortierellaceae</taxon>
        <taxon>Mortierella</taxon>
    </lineage>
</organism>
<name>A0A9P6TYX2_9FUNG</name>
<evidence type="ECO:0000313" key="10">
    <source>
        <dbReference type="Proteomes" id="UP000726737"/>
    </source>
</evidence>
<dbReference type="NCBIfam" id="TIGR00803">
    <property type="entry name" value="nst"/>
    <property type="match status" value="1"/>
</dbReference>
<evidence type="ECO:0000256" key="4">
    <source>
        <dbReference type="ARBA" id="ARBA00022692"/>
    </source>
</evidence>
<feature type="transmembrane region" description="Helical" evidence="8">
    <location>
        <begin position="189"/>
        <end position="207"/>
    </location>
</feature>
<evidence type="ECO:0000256" key="1">
    <source>
        <dbReference type="ARBA" id="ARBA00004127"/>
    </source>
</evidence>
<keyword evidence="5 8" id="KW-1133">Transmembrane helix</keyword>
<dbReference type="PANTHER" id="PTHR10778">
    <property type="entry name" value="SOLUTE CARRIER FAMILY 35 MEMBER B"/>
    <property type="match status" value="1"/>
</dbReference>
<sequence>MFFAVSVLNNLSLAYRISVPLHIIFRSGGLMVGMVLGMILMKKRYSRAQMFAVLTVTIGVIYATTSAKAGPGKKPSAPSGNGSGSHEASTGDYAIGVFMLTVALIVSSLMGLLQESTYQTYGSEWREGLFYSHFLALPMFMLFYNDILEQLKIFNQSTPIPILQLVRQIGPYLPSSVAYSLSSITVPRLWIFLAVNTLTQFMCISGVHRLTSLSSALTLNFILNLRKFTSLLVSVLYFENGFGFEMAVGSSLVLLGTIMYSMSSSVSTQKPSVTTSSKSVIASENNVSSPHHPKKN</sequence>
<dbReference type="GO" id="GO:0005789">
    <property type="term" value="C:endoplasmic reticulum membrane"/>
    <property type="evidence" value="ECO:0007669"/>
    <property type="project" value="TreeGrafter"/>
</dbReference>
<dbReference type="InterPro" id="IPR013657">
    <property type="entry name" value="SCL35B1-4/HUT1"/>
</dbReference>
<dbReference type="AlphaFoldDB" id="A0A9P6TYX2"/>
<feature type="transmembrane region" description="Helical" evidence="8">
    <location>
        <begin position="48"/>
        <end position="65"/>
    </location>
</feature>
<dbReference type="GO" id="GO:0005462">
    <property type="term" value="F:UDP-N-acetylglucosamine transmembrane transporter activity"/>
    <property type="evidence" value="ECO:0007669"/>
    <property type="project" value="TreeGrafter"/>
</dbReference>
<feature type="region of interest" description="Disordered" evidence="7">
    <location>
        <begin position="268"/>
        <end position="296"/>
    </location>
</feature>
<dbReference type="PANTHER" id="PTHR10778:SF4">
    <property type="entry name" value="NUCLEOTIDE SUGAR TRANSPORTER SLC35B4"/>
    <property type="match status" value="1"/>
</dbReference>
<keyword evidence="2" id="KW-0813">Transport</keyword>
<dbReference type="OrthoDB" id="999962at2759"/>
<evidence type="ECO:0000256" key="5">
    <source>
        <dbReference type="ARBA" id="ARBA00022989"/>
    </source>
</evidence>
<evidence type="ECO:0000256" key="2">
    <source>
        <dbReference type="ARBA" id="ARBA00022448"/>
    </source>
</evidence>
<keyword evidence="3" id="KW-0762">Sugar transport</keyword>
<keyword evidence="4 8" id="KW-0812">Transmembrane</keyword>
<gene>
    <name evidence="9" type="primary">YEA4</name>
    <name evidence="9" type="ORF">BG011_006937</name>
</gene>
<evidence type="ECO:0000313" key="9">
    <source>
        <dbReference type="EMBL" id="KAG0252506.1"/>
    </source>
</evidence>
<evidence type="ECO:0000256" key="6">
    <source>
        <dbReference type="ARBA" id="ARBA00023136"/>
    </source>
</evidence>
<reference evidence="9" key="1">
    <citation type="journal article" date="2020" name="Fungal Divers.">
        <title>Resolving the Mortierellaceae phylogeny through synthesis of multi-gene phylogenetics and phylogenomics.</title>
        <authorList>
            <person name="Vandepol N."/>
            <person name="Liber J."/>
            <person name="Desiro A."/>
            <person name="Na H."/>
            <person name="Kennedy M."/>
            <person name="Barry K."/>
            <person name="Grigoriev I.V."/>
            <person name="Miller A.N."/>
            <person name="O'Donnell K."/>
            <person name="Stajich J.E."/>
            <person name="Bonito G."/>
        </authorList>
    </citation>
    <scope>NUCLEOTIDE SEQUENCE</scope>
    <source>
        <strain evidence="9">KOD948</strain>
    </source>
</reference>
<keyword evidence="6 8" id="KW-0472">Membrane</keyword>
<evidence type="ECO:0000256" key="3">
    <source>
        <dbReference type="ARBA" id="ARBA00022597"/>
    </source>
</evidence>
<feature type="transmembrane region" description="Helical" evidence="8">
    <location>
        <begin position="20"/>
        <end position="41"/>
    </location>
</feature>
<keyword evidence="10" id="KW-1185">Reference proteome</keyword>
<accession>A0A9P6TYX2</accession>
<dbReference type="Proteomes" id="UP000726737">
    <property type="component" value="Unassembled WGS sequence"/>
</dbReference>